<accession>A0A1F5USM4</accession>
<feature type="transmembrane region" description="Helical" evidence="8">
    <location>
        <begin position="176"/>
        <end position="201"/>
    </location>
</feature>
<name>A0A1F5USM4_FRAXR</name>
<evidence type="ECO:0000256" key="6">
    <source>
        <dbReference type="ARBA" id="ARBA00023136"/>
    </source>
</evidence>
<proteinExistence type="predicted"/>
<feature type="transmembrane region" description="Helical" evidence="8">
    <location>
        <begin position="270"/>
        <end position="295"/>
    </location>
</feature>
<dbReference type="InterPro" id="IPR001750">
    <property type="entry name" value="ND/Mrp_TM"/>
</dbReference>
<evidence type="ECO:0000313" key="11">
    <source>
        <dbReference type="Proteomes" id="UP000179157"/>
    </source>
</evidence>
<evidence type="ECO:0000256" key="8">
    <source>
        <dbReference type="SAM" id="Phobius"/>
    </source>
</evidence>
<feature type="transmembrane region" description="Helical" evidence="8">
    <location>
        <begin position="394"/>
        <end position="412"/>
    </location>
</feature>
<keyword evidence="5" id="KW-0560">Oxidoreductase</keyword>
<dbReference type="STRING" id="1817864.A2Z21_07070"/>
<dbReference type="GO" id="GO:0016491">
    <property type="term" value="F:oxidoreductase activity"/>
    <property type="evidence" value="ECO:0007669"/>
    <property type="project" value="UniProtKB-KW"/>
</dbReference>
<dbReference type="PANTHER" id="PTHR42682">
    <property type="entry name" value="HYDROGENASE-4 COMPONENT F"/>
    <property type="match status" value="1"/>
</dbReference>
<evidence type="ECO:0000256" key="4">
    <source>
        <dbReference type="ARBA" id="ARBA00022989"/>
    </source>
</evidence>
<organism evidence="10 11">
    <name type="scientific">Fraserbacteria sp. (strain RBG_16_55_9)</name>
    <dbReference type="NCBI Taxonomy" id="1817864"/>
    <lineage>
        <taxon>Bacteria</taxon>
        <taxon>Candidatus Fraseribacteriota</taxon>
    </lineage>
</organism>
<feature type="transmembrane region" description="Helical" evidence="8">
    <location>
        <begin position="123"/>
        <end position="141"/>
    </location>
</feature>
<dbReference type="AlphaFoldDB" id="A0A1F5USM4"/>
<feature type="transmembrane region" description="Helical" evidence="8">
    <location>
        <begin position="50"/>
        <end position="70"/>
    </location>
</feature>
<evidence type="ECO:0000313" key="10">
    <source>
        <dbReference type="EMBL" id="OGF54129.1"/>
    </source>
</evidence>
<evidence type="ECO:0000259" key="9">
    <source>
        <dbReference type="Pfam" id="PF00361"/>
    </source>
</evidence>
<feature type="transmembrane region" description="Helical" evidence="8">
    <location>
        <begin position="76"/>
        <end position="102"/>
    </location>
</feature>
<dbReference type="InterPro" id="IPR052175">
    <property type="entry name" value="ComplexI-like_HydComp"/>
</dbReference>
<dbReference type="Proteomes" id="UP000179157">
    <property type="component" value="Unassembled WGS sequence"/>
</dbReference>
<dbReference type="EMBL" id="MFGX01000088">
    <property type="protein sequence ID" value="OGF54129.1"/>
    <property type="molecule type" value="Genomic_DNA"/>
</dbReference>
<feature type="transmembrane region" description="Helical" evidence="8">
    <location>
        <begin position="222"/>
        <end position="250"/>
    </location>
</feature>
<dbReference type="GO" id="GO:0005886">
    <property type="term" value="C:plasma membrane"/>
    <property type="evidence" value="ECO:0007669"/>
    <property type="project" value="UniProtKB-SubCell"/>
</dbReference>
<evidence type="ECO:0000256" key="3">
    <source>
        <dbReference type="ARBA" id="ARBA00022692"/>
    </source>
</evidence>
<comment type="subcellular location">
    <subcellularLocation>
        <location evidence="1">Cell membrane</location>
        <topology evidence="1">Multi-pass membrane protein</topology>
    </subcellularLocation>
    <subcellularLocation>
        <location evidence="7">Membrane</location>
        <topology evidence="7">Multi-pass membrane protein</topology>
    </subcellularLocation>
</comment>
<evidence type="ECO:0000256" key="1">
    <source>
        <dbReference type="ARBA" id="ARBA00004651"/>
    </source>
</evidence>
<keyword evidence="3 7" id="KW-0812">Transmembrane</keyword>
<dbReference type="Pfam" id="PF00361">
    <property type="entry name" value="Proton_antipo_M"/>
    <property type="match status" value="1"/>
</dbReference>
<reference evidence="10 11" key="1">
    <citation type="journal article" date="2016" name="Nat. Commun.">
        <title>Thousands of microbial genomes shed light on interconnected biogeochemical processes in an aquifer system.</title>
        <authorList>
            <person name="Anantharaman K."/>
            <person name="Brown C.T."/>
            <person name="Hug L.A."/>
            <person name="Sharon I."/>
            <person name="Castelle C.J."/>
            <person name="Probst A.J."/>
            <person name="Thomas B.C."/>
            <person name="Singh A."/>
            <person name="Wilkins M.J."/>
            <person name="Karaoz U."/>
            <person name="Brodie E.L."/>
            <person name="Williams K.H."/>
            <person name="Hubbard S.S."/>
            <person name="Banfield J.F."/>
        </authorList>
    </citation>
    <scope>NUCLEOTIDE SEQUENCE [LARGE SCALE GENOMIC DNA]</scope>
    <source>
        <strain evidence="11">RBG_16_55_9</strain>
    </source>
</reference>
<evidence type="ECO:0000256" key="2">
    <source>
        <dbReference type="ARBA" id="ARBA00022475"/>
    </source>
</evidence>
<keyword evidence="6 8" id="KW-0472">Membrane</keyword>
<feature type="transmembrane region" description="Helical" evidence="8">
    <location>
        <begin position="15"/>
        <end position="38"/>
    </location>
</feature>
<dbReference type="PANTHER" id="PTHR42682:SF3">
    <property type="entry name" value="FORMATE HYDROGENLYASE SUBUNIT 3-RELATED"/>
    <property type="match status" value="1"/>
</dbReference>
<keyword evidence="2" id="KW-1003">Cell membrane</keyword>
<keyword evidence="4 8" id="KW-1133">Transmembrane helix</keyword>
<gene>
    <name evidence="10" type="ORF">A2Z21_07070</name>
</gene>
<sequence length="413" mass="44615">MLRVFLDFLQPELVWWWGLVVLILASISTVLGVLYALMEHDLKKLLAYHSVENIGIILIGIGLAMIFLSHPGLSSLAALAIIAGLYHTINHAVFKGLLFLAGGAVVSQTHTRNIEELGGLIKLMPWTAACFLIGAVAISALPPLNGFVSEWLTFQSLLLGLHVPELIVKVIVPLSAALLALSGALAAACFVKAFGVTFLALPRSEHAQHAQEVSTTMRGGMILLAALCVALGILPILVIPVLNGVVASLLGQPADVLWSGFTLAPLAAEFGTYSPLGLGLILLVLAPVALGFALVGGELHRRQAQTWGCGLSQLSSRMEYTATGFSKPIRLIFRSIYQPRREIEIETDVSSYVRKRIRYELEIEAPFEKYLYGPLSAFVLKVSGAIRRIQTGSINAYLAYIFLALVILLLFAK</sequence>
<comment type="caution">
    <text evidence="10">The sequence shown here is derived from an EMBL/GenBank/DDBJ whole genome shotgun (WGS) entry which is preliminary data.</text>
</comment>
<evidence type="ECO:0000256" key="7">
    <source>
        <dbReference type="RuleBase" id="RU000320"/>
    </source>
</evidence>
<evidence type="ECO:0000256" key="5">
    <source>
        <dbReference type="ARBA" id="ARBA00023002"/>
    </source>
</evidence>
<protein>
    <recommendedName>
        <fullName evidence="9">NADH:quinone oxidoreductase/Mrp antiporter transmembrane domain-containing protein</fullName>
    </recommendedName>
</protein>
<feature type="domain" description="NADH:quinone oxidoreductase/Mrp antiporter transmembrane" evidence="9">
    <location>
        <begin position="5"/>
        <end position="158"/>
    </location>
</feature>